<evidence type="ECO:0000256" key="1">
    <source>
        <dbReference type="ARBA" id="ARBA00004141"/>
    </source>
</evidence>
<reference evidence="7 8" key="1">
    <citation type="journal article" date="2024" name="Int. J. Syst. Evol. Microbiol.">
        <title>Clostridium omnivorum sp. nov., isolated from anoxic soil under the treatment of reductive soil disinfestation.</title>
        <authorList>
            <person name="Ueki A."/>
            <person name="Tonouchi A."/>
            <person name="Kaku N."/>
            <person name="Honma S."/>
            <person name="Ueki K."/>
        </authorList>
    </citation>
    <scope>NUCLEOTIDE SEQUENCE [LARGE SCALE GENOMIC DNA]</scope>
    <source>
        <strain evidence="7 8">E14</strain>
    </source>
</reference>
<dbReference type="Proteomes" id="UP001208567">
    <property type="component" value="Unassembled WGS sequence"/>
</dbReference>
<feature type="transmembrane region" description="Helical" evidence="5">
    <location>
        <begin position="310"/>
        <end position="331"/>
    </location>
</feature>
<evidence type="ECO:0000256" key="4">
    <source>
        <dbReference type="ARBA" id="ARBA00023136"/>
    </source>
</evidence>
<keyword evidence="4 5" id="KW-0472">Membrane</keyword>
<gene>
    <name evidence="7" type="primary">natB</name>
    <name evidence="7" type="ORF">bsdE14_23240</name>
</gene>
<dbReference type="EMBL" id="BRXR01000001">
    <property type="protein sequence ID" value="GLC30914.1"/>
    <property type="molecule type" value="Genomic_DNA"/>
</dbReference>
<keyword evidence="3 5" id="KW-1133">Transmembrane helix</keyword>
<feature type="transmembrane region" description="Helical" evidence="5">
    <location>
        <begin position="278"/>
        <end position="304"/>
    </location>
</feature>
<protein>
    <submittedName>
        <fullName evidence="7">Sodium ABC transporter</fullName>
    </submittedName>
</protein>
<name>A0ABQ5N6Q9_9CLOT</name>
<feature type="transmembrane region" description="Helical" evidence="5">
    <location>
        <begin position="338"/>
        <end position="359"/>
    </location>
</feature>
<evidence type="ECO:0000313" key="8">
    <source>
        <dbReference type="Proteomes" id="UP001208567"/>
    </source>
</evidence>
<keyword evidence="2 5" id="KW-0812">Transmembrane</keyword>
<sequence>MSSNIVLLVLKKELKDMFRDKKTLIVGILIPLIIFPIMFGVMGKVMDKSTKQVEESVKVAITDADNSSLGEFIKSQKNIKLIKSDNFDKDIKDGKIQVAIEIPNGFQENIGKEALSTIKLTYDNVSQQSSMALSIVKSYVDAYSNGVVAKRLEQRNIDPMLLKPIEIKEVTSVKEESSISTFMLSLMLPLLLVLYSALGPIASATDLGAGEKERGTLEPLLTTQAGRMSILWGKLLAITVMGFLTVAASLMGLFLSMQQKDGMFKGVSTAGLNLGVSSLLLMGIVSVLTTMAFAALSLAISIYARSFKEAQTYMTPLTIIVMIPAYAAYMVDPKNIGGLYFHIPVTNVTCLIKELLVGVYNYNHIFITFGWIALYILISILFARFMFSRESVIFRT</sequence>
<accession>A0ABQ5N6Q9</accession>
<dbReference type="InterPro" id="IPR013525">
    <property type="entry name" value="ABC2_TM"/>
</dbReference>
<dbReference type="PANTHER" id="PTHR43471:SF3">
    <property type="entry name" value="ABC TRANSPORTER PERMEASE PROTEIN NATB"/>
    <property type="match status" value="1"/>
</dbReference>
<dbReference type="Gene3D" id="3.40.1710.10">
    <property type="entry name" value="abc type-2 transporter like domain"/>
    <property type="match status" value="1"/>
</dbReference>
<feature type="transmembrane region" description="Helical" evidence="5">
    <location>
        <begin position="24"/>
        <end position="42"/>
    </location>
</feature>
<comment type="subcellular location">
    <subcellularLocation>
        <location evidence="1">Membrane</location>
        <topology evidence="1">Multi-pass membrane protein</topology>
    </subcellularLocation>
</comment>
<organism evidence="7 8">
    <name type="scientific">Clostridium omnivorum</name>
    <dbReference type="NCBI Taxonomy" id="1604902"/>
    <lineage>
        <taxon>Bacteria</taxon>
        <taxon>Bacillati</taxon>
        <taxon>Bacillota</taxon>
        <taxon>Clostridia</taxon>
        <taxon>Eubacteriales</taxon>
        <taxon>Clostridiaceae</taxon>
        <taxon>Clostridium</taxon>
    </lineage>
</organism>
<feature type="domain" description="ABC-2 type transporter transmembrane" evidence="6">
    <location>
        <begin position="21"/>
        <end position="383"/>
    </location>
</feature>
<evidence type="ECO:0000256" key="5">
    <source>
        <dbReference type="SAM" id="Phobius"/>
    </source>
</evidence>
<dbReference type="Pfam" id="PF12698">
    <property type="entry name" value="ABC2_membrane_3"/>
    <property type="match status" value="1"/>
</dbReference>
<dbReference type="PANTHER" id="PTHR43471">
    <property type="entry name" value="ABC TRANSPORTER PERMEASE"/>
    <property type="match status" value="1"/>
</dbReference>
<dbReference type="RefSeq" id="WP_264850190.1">
    <property type="nucleotide sequence ID" value="NZ_BRXR01000001.1"/>
</dbReference>
<feature type="transmembrane region" description="Helical" evidence="5">
    <location>
        <begin position="235"/>
        <end position="257"/>
    </location>
</feature>
<comment type="caution">
    <text evidence="7">The sequence shown here is derived from an EMBL/GenBank/DDBJ whole genome shotgun (WGS) entry which is preliminary data.</text>
</comment>
<evidence type="ECO:0000256" key="3">
    <source>
        <dbReference type="ARBA" id="ARBA00022989"/>
    </source>
</evidence>
<proteinExistence type="predicted"/>
<evidence type="ECO:0000313" key="7">
    <source>
        <dbReference type="EMBL" id="GLC30914.1"/>
    </source>
</evidence>
<keyword evidence="8" id="KW-1185">Reference proteome</keyword>
<evidence type="ECO:0000259" key="6">
    <source>
        <dbReference type="Pfam" id="PF12698"/>
    </source>
</evidence>
<evidence type="ECO:0000256" key="2">
    <source>
        <dbReference type="ARBA" id="ARBA00022692"/>
    </source>
</evidence>
<feature type="transmembrane region" description="Helical" evidence="5">
    <location>
        <begin position="365"/>
        <end position="387"/>
    </location>
</feature>
<feature type="transmembrane region" description="Helical" evidence="5">
    <location>
        <begin position="182"/>
        <end position="202"/>
    </location>
</feature>